<evidence type="ECO:0000256" key="3">
    <source>
        <dbReference type="SAM" id="MobiDB-lite"/>
    </source>
</evidence>
<feature type="compositionally biased region" description="Polar residues" evidence="3">
    <location>
        <begin position="385"/>
        <end position="395"/>
    </location>
</feature>
<dbReference type="PANTHER" id="PTHR24111">
    <property type="entry name" value="LEUCINE-RICH REPEAT-CONTAINING PROTEIN 34"/>
    <property type="match status" value="1"/>
</dbReference>
<name>A0A2K3DP02_CHLRE</name>
<evidence type="ECO:0000313" key="4">
    <source>
        <dbReference type="EMBL" id="PNW82264.1"/>
    </source>
</evidence>
<accession>A0A2K3DP02</accession>
<keyword evidence="2" id="KW-0677">Repeat</keyword>
<dbReference type="EMBL" id="CM008967">
    <property type="protein sequence ID" value="PNW82264.1"/>
    <property type="molecule type" value="Genomic_DNA"/>
</dbReference>
<feature type="region of interest" description="Disordered" evidence="3">
    <location>
        <begin position="912"/>
        <end position="963"/>
    </location>
</feature>
<dbReference type="Gene3D" id="3.80.10.10">
    <property type="entry name" value="Ribonuclease Inhibitor"/>
    <property type="match status" value="1"/>
</dbReference>
<feature type="region of interest" description="Disordered" evidence="3">
    <location>
        <begin position="692"/>
        <end position="729"/>
    </location>
</feature>
<feature type="compositionally biased region" description="Acidic residues" evidence="3">
    <location>
        <begin position="810"/>
        <end position="827"/>
    </location>
</feature>
<reference evidence="4 5" key="1">
    <citation type="journal article" date="2007" name="Science">
        <title>The Chlamydomonas genome reveals the evolution of key animal and plant functions.</title>
        <authorList>
            <person name="Merchant S.S."/>
            <person name="Prochnik S.E."/>
            <person name="Vallon O."/>
            <person name="Harris E.H."/>
            <person name="Karpowicz S.J."/>
            <person name="Witman G.B."/>
            <person name="Terry A."/>
            <person name="Salamov A."/>
            <person name="Fritz-Laylin L.K."/>
            <person name="Marechal-Drouard L."/>
            <person name="Marshall W.F."/>
            <person name="Qu L.H."/>
            <person name="Nelson D.R."/>
            <person name="Sanderfoot A.A."/>
            <person name="Spalding M.H."/>
            <person name="Kapitonov V.V."/>
            <person name="Ren Q."/>
            <person name="Ferris P."/>
            <person name="Lindquist E."/>
            <person name="Shapiro H."/>
            <person name="Lucas S.M."/>
            <person name="Grimwood J."/>
            <person name="Schmutz J."/>
            <person name="Cardol P."/>
            <person name="Cerutti H."/>
            <person name="Chanfreau G."/>
            <person name="Chen C.L."/>
            <person name="Cognat V."/>
            <person name="Croft M.T."/>
            <person name="Dent R."/>
            <person name="Dutcher S."/>
            <person name="Fernandez E."/>
            <person name="Fukuzawa H."/>
            <person name="Gonzalez-Ballester D."/>
            <person name="Gonzalez-Halphen D."/>
            <person name="Hallmann A."/>
            <person name="Hanikenne M."/>
            <person name="Hippler M."/>
            <person name="Inwood W."/>
            <person name="Jabbari K."/>
            <person name="Kalanon M."/>
            <person name="Kuras R."/>
            <person name="Lefebvre P.A."/>
            <person name="Lemaire S.D."/>
            <person name="Lobanov A.V."/>
            <person name="Lohr M."/>
            <person name="Manuell A."/>
            <person name="Meier I."/>
            <person name="Mets L."/>
            <person name="Mittag M."/>
            <person name="Mittelmeier T."/>
            <person name="Moroney J.V."/>
            <person name="Moseley J."/>
            <person name="Napoli C."/>
            <person name="Nedelcu A.M."/>
            <person name="Niyogi K."/>
            <person name="Novoselov S.V."/>
            <person name="Paulsen I.T."/>
            <person name="Pazour G."/>
            <person name="Purton S."/>
            <person name="Ral J.P."/>
            <person name="Riano-Pachon D.M."/>
            <person name="Riekhof W."/>
            <person name="Rymarquis L."/>
            <person name="Schroda M."/>
            <person name="Stern D."/>
            <person name="Umen J."/>
            <person name="Willows R."/>
            <person name="Wilson N."/>
            <person name="Zimmer S.L."/>
            <person name="Allmer J."/>
            <person name="Balk J."/>
            <person name="Bisova K."/>
            <person name="Chen C.J."/>
            <person name="Elias M."/>
            <person name="Gendler K."/>
            <person name="Hauser C."/>
            <person name="Lamb M.R."/>
            <person name="Ledford H."/>
            <person name="Long J.C."/>
            <person name="Minagawa J."/>
            <person name="Page M.D."/>
            <person name="Pan J."/>
            <person name="Pootakham W."/>
            <person name="Roje S."/>
            <person name="Rose A."/>
            <person name="Stahlberg E."/>
            <person name="Terauchi A.M."/>
            <person name="Yang P."/>
            <person name="Ball S."/>
            <person name="Bowler C."/>
            <person name="Dieckmann C.L."/>
            <person name="Gladyshev V.N."/>
            <person name="Green P."/>
            <person name="Jorgensen R."/>
            <person name="Mayfield S."/>
            <person name="Mueller-Roeber B."/>
            <person name="Rajamani S."/>
            <person name="Sayre R.T."/>
            <person name="Brokstein P."/>
            <person name="Dubchak I."/>
            <person name="Goodstein D."/>
            <person name="Hornick L."/>
            <person name="Huang Y.W."/>
            <person name="Jhaveri J."/>
            <person name="Luo Y."/>
            <person name="Martinez D."/>
            <person name="Ngau W.C."/>
            <person name="Otillar B."/>
            <person name="Poliakov A."/>
            <person name="Porter A."/>
            <person name="Szajkowski L."/>
            <person name="Werner G."/>
            <person name="Zhou K."/>
            <person name="Grigoriev I.V."/>
            <person name="Rokhsar D.S."/>
            <person name="Grossman A.R."/>
        </authorList>
    </citation>
    <scope>NUCLEOTIDE SEQUENCE [LARGE SCALE GENOMIC DNA]</scope>
    <source>
        <strain evidence="5">CC-503</strain>
    </source>
</reference>
<feature type="compositionally biased region" description="Gly residues" evidence="3">
    <location>
        <begin position="138"/>
        <end position="150"/>
    </location>
</feature>
<feature type="region of interest" description="Disordered" evidence="3">
    <location>
        <begin position="1063"/>
        <end position="1166"/>
    </location>
</feature>
<evidence type="ECO:0000256" key="1">
    <source>
        <dbReference type="ARBA" id="ARBA00004430"/>
    </source>
</evidence>
<comment type="subcellular location">
    <subcellularLocation>
        <location evidence="1">Cytoplasm</location>
        <location evidence="1">Cytoskeleton</location>
        <location evidence="1">Cilium axoneme</location>
    </subcellularLocation>
</comment>
<dbReference type="RefSeq" id="XP_042923808.1">
    <property type="nucleotide sequence ID" value="XM_043063103.1"/>
</dbReference>
<dbReference type="Proteomes" id="UP000006906">
    <property type="component" value="Chromosome 6"/>
</dbReference>
<proteinExistence type="predicted"/>
<dbReference type="InterPro" id="IPR052201">
    <property type="entry name" value="LRR-containing_regulator"/>
</dbReference>
<organism evidence="4 5">
    <name type="scientific">Chlamydomonas reinhardtii</name>
    <name type="common">Chlamydomonas smithii</name>
    <dbReference type="NCBI Taxonomy" id="3055"/>
    <lineage>
        <taxon>Eukaryota</taxon>
        <taxon>Viridiplantae</taxon>
        <taxon>Chlorophyta</taxon>
        <taxon>core chlorophytes</taxon>
        <taxon>Chlorophyceae</taxon>
        <taxon>CS clade</taxon>
        <taxon>Chlamydomonadales</taxon>
        <taxon>Chlamydomonadaceae</taxon>
        <taxon>Chlamydomonas</taxon>
    </lineage>
</organism>
<feature type="region of interest" description="Disordered" evidence="3">
    <location>
        <begin position="541"/>
        <end position="601"/>
    </location>
</feature>
<protein>
    <submittedName>
        <fullName evidence="4">Uncharacterized protein</fullName>
    </submittedName>
</protein>
<dbReference type="Gramene" id="PNW82264">
    <property type="protein sequence ID" value="PNW82264"/>
    <property type="gene ID" value="CHLRE_06g278156v5"/>
</dbReference>
<feature type="region of interest" description="Disordered" evidence="3">
    <location>
        <begin position="979"/>
        <end position="1050"/>
    </location>
</feature>
<feature type="compositionally biased region" description="Low complexity" evidence="3">
    <location>
        <begin position="1126"/>
        <end position="1140"/>
    </location>
</feature>
<keyword evidence="5" id="KW-1185">Reference proteome</keyword>
<feature type="region of interest" description="Disordered" evidence="3">
    <location>
        <begin position="789"/>
        <end position="827"/>
    </location>
</feature>
<dbReference type="SUPFAM" id="SSF52047">
    <property type="entry name" value="RNI-like"/>
    <property type="match status" value="1"/>
</dbReference>
<feature type="compositionally biased region" description="Low complexity" evidence="3">
    <location>
        <begin position="548"/>
        <end position="601"/>
    </location>
</feature>
<gene>
    <name evidence="4" type="ORF">CHLRE_06g278156v5</name>
</gene>
<dbReference type="GeneID" id="5723652"/>
<feature type="region of interest" description="Disordered" evidence="3">
    <location>
        <begin position="440"/>
        <end position="460"/>
    </location>
</feature>
<feature type="compositionally biased region" description="Low complexity" evidence="3">
    <location>
        <begin position="933"/>
        <end position="952"/>
    </location>
</feature>
<dbReference type="InParanoid" id="A0A2K3DP02"/>
<feature type="region of interest" description="Disordered" evidence="3">
    <location>
        <begin position="651"/>
        <end position="676"/>
    </location>
</feature>
<evidence type="ECO:0000313" key="5">
    <source>
        <dbReference type="Proteomes" id="UP000006906"/>
    </source>
</evidence>
<evidence type="ECO:0000256" key="2">
    <source>
        <dbReference type="ARBA" id="ARBA00022737"/>
    </source>
</evidence>
<dbReference type="PaxDb" id="3055-EDO99680"/>
<feature type="compositionally biased region" description="Polar residues" evidence="3">
    <location>
        <begin position="512"/>
        <end position="530"/>
    </location>
</feature>
<dbReference type="OrthoDB" id="120976at2759"/>
<feature type="compositionally biased region" description="Basic and acidic residues" evidence="3">
    <location>
        <begin position="1141"/>
        <end position="1161"/>
    </location>
</feature>
<dbReference type="ExpressionAtlas" id="A0A2K3DP02">
    <property type="expression patterns" value="baseline and differential"/>
</dbReference>
<dbReference type="AlphaFoldDB" id="A0A2K3DP02"/>
<feature type="region of interest" description="Disordered" evidence="3">
    <location>
        <begin position="512"/>
        <end position="531"/>
    </location>
</feature>
<dbReference type="KEGG" id="cre:CHLRE_06g278156v5"/>
<feature type="region of interest" description="Disordered" evidence="3">
    <location>
        <begin position="124"/>
        <end position="156"/>
    </location>
</feature>
<dbReference type="PANTHER" id="PTHR24111:SF0">
    <property type="entry name" value="LEUCINE-RICH REPEAT-CONTAINING PROTEIN"/>
    <property type="match status" value="1"/>
</dbReference>
<feature type="compositionally biased region" description="Low complexity" evidence="3">
    <location>
        <begin position="1066"/>
        <end position="1084"/>
    </location>
</feature>
<dbReference type="GO" id="GO:0005930">
    <property type="term" value="C:axoneme"/>
    <property type="evidence" value="ECO:0007669"/>
    <property type="project" value="UniProtKB-SubCell"/>
</dbReference>
<feature type="region of interest" description="Disordered" evidence="3">
    <location>
        <begin position="383"/>
        <end position="403"/>
    </location>
</feature>
<dbReference type="InterPro" id="IPR032675">
    <property type="entry name" value="LRR_dom_sf"/>
</dbReference>
<sequence length="1218" mass="121907">MDIAEALNSGKFVAHDGPIDEQAWDRVVTALPGAVAVGVRLRGCGLTCLHAVQLAEALASNSTLELLELPENNIAESGAKALVQMLKLSNTTLKGVDLSGNPCSDTAVETLQDLETLMRRNRVIKKLPKTPPRVPSSSGGGGSSTGGAPGQPGVPLSGAAFEIERRLQHLEEAEATIRSELEHVRSFSTQSESWQKKIDTAGQQIAAILSLVDSRNMALETRLQAMERWRVVAEQAWADQSKVVEELANQLLALQARVQALERRLPPGAGSSINGAPATAFATSAASLPAADALWQELQTLGERLLRLEGSVGMGLGRSSTRALLQDRAVGASSGSAVITVIEEHVESGNADGLVPGDQQVGAEAGGPLSVLHSEISFGRPAGLSASTSARSLEGTSPKAGRPEAVVAGVGGVDSSYSSPSGLTPYVERSRCRTVDTANAVQSRGDEAAAAASSTTWDEHDVDEGVMEEEDVEAEKVVLGMGTGSGAVPARRGAGAPRLEVPGSPIMWHTNTWAASPSSAGNTPSANDSLPTRVFLRDSDRFSGGSISAGNGQAAATGQARGSQRARATGSSSQGRAVSAAVGSAQSGSAGAMPPRAPSTTIAAASTGIAEDPEDCTPLMASTAVAASAAGAFLSGATAAAAAKVACQRPASPASTTPVSLRPLVPVGGATPGSKGSVRLYGAGNRVSDAGMGGASPALARYGLDPQDSGDTPPSSPGHRHQVGSPFAAASGATAAAAAVDAAGTPVLSKDSSKGSPPFESTFSVDAEKLSLSAAVASWSACPRTPAAATTADLSPCAPSHRTRAPIEQEQPEGEEDGACEEEDEDDIGDDEVVEDQDFDDAFHTPSKTLAATVGGSGLASCRGAAQPSVADPFMTPGMSVRQWAEAASSVKPAAGYGAATAHIPSVQDITPISRPSEATAPSLAAPSDGATPCSRAAAAPAAADRSAASSQRDSDRDCDQGAQHTVAAAAHVCNSNPCSAAASQGGGQAPQRAGAARGVPLAGAGGASGRQPASATHGPGALKASQSAPHQHHQRAPPAGSRQPHNHSNNNAAQHAILAGQRSLSAGGSHASGAAAGNGAAAGRNHTVSAGGASHAEQAVARLGTSRSARQPVVADQHQQPQMVGRDATGSDAGAGADALHGKDQAAHCESGDGHGDGKAGAKGRIPRGLKLGGVMISTMGNCLPKAGAPGAAAQAAAKAAAAKATARPASQTGWKR</sequence>
<feature type="compositionally biased region" description="Low complexity" evidence="3">
    <location>
        <begin position="980"/>
        <end position="999"/>
    </location>
</feature>